<evidence type="ECO:0000256" key="3">
    <source>
        <dbReference type="ARBA" id="ARBA00022475"/>
    </source>
</evidence>
<evidence type="ECO:0000259" key="11">
    <source>
        <dbReference type="Pfam" id="PF06808"/>
    </source>
</evidence>
<comment type="caution">
    <text evidence="12">The sequence shown here is derived from an EMBL/GenBank/DDBJ whole genome shotgun (WGS) entry which is preliminary data.</text>
</comment>
<feature type="transmembrane region" description="Helical" evidence="9">
    <location>
        <begin position="390"/>
        <end position="415"/>
    </location>
</feature>
<feature type="transmembrane region" description="Helical" evidence="9">
    <location>
        <begin position="556"/>
        <end position="577"/>
    </location>
</feature>
<feature type="domain" description="TRAP C4-dicarboxylate transport system permease DctM subunit" evidence="11">
    <location>
        <begin position="227"/>
        <end position="646"/>
    </location>
</feature>
<dbReference type="GO" id="GO:0005886">
    <property type="term" value="C:plasma membrane"/>
    <property type="evidence" value="ECO:0007669"/>
    <property type="project" value="UniProtKB-SubCell"/>
</dbReference>
<sequence>MTNGSDNLAASDQHGFWHSADRGLSWVSFVLTAAGSIAIVGFMVLIVADVLLRKFFSMPLNGVSEFVAYAIVACIFCQLGATIRQGRMINADFLMGTWEETRPLLAEGAKMIFYLIGFLLMIRIVIWLGEDALTSYERGEYSGAVGAFQLSLWPFKLVTAIGAFVATIETGRVAVLNGARMLHELRGPDRVANGLLGFLLLCLAVVVFALVLVYGDLSPVQLGILAFIGLFTSVALGMPVAFALIVMSFFAIWALRFNLNIADNALGIAASSTVRSFEFGVVPLFVMMGLILDRADVGRDAFRVAVVLLHRVRGGLPNATVAANAVFAAITGSSIASAAVFSRIAVPPMVESGYTRRFAVGVVAGSSVLGMLIPPSLLLIIYGLVAETSIGALFLAAVVPGLGLALCFGLLNTFLVTATPGFTGRPQPTAEAESMTGREMLQSLAPIAFLIFLVMGGIYGGFFSPTEAGAIGAAGAYLIAALRRRLNWETVKGVVLETGYITAGILFLIIAASLYSRMLALSSIPNEMTQFISSMNLSLIGFCLAYILLVMMLGMILDSVSILLIVVPIAIPVVTAFGGNPVWFGVLTIIAVEIGLLTPPFGLSVFVVKGSLPEKFATLGEIFTGVGPYVITMLLFTVLLVFVPEIALVLF</sequence>
<feature type="domain" description="Tripartite ATP-independent periplasmic transporters DctQ component" evidence="10">
    <location>
        <begin position="43"/>
        <end position="168"/>
    </location>
</feature>
<keyword evidence="6 9" id="KW-1133">Transmembrane helix</keyword>
<feature type="transmembrane region" description="Helical" evidence="9">
    <location>
        <begin position="629"/>
        <end position="650"/>
    </location>
</feature>
<dbReference type="GO" id="GO:0022857">
    <property type="term" value="F:transmembrane transporter activity"/>
    <property type="evidence" value="ECO:0007669"/>
    <property type="project" value="UniProtKB-UniRule"/>
</dbReference>
<feature type="transmembrane region" description="Helical" evidence="9">
    <location>
        <begin position="111"/>
        <end position="129"/>
    </location>
</feature>
<feature type="transmembrane region" description="Helical" evidence="9">
    <location>
        <begin position="66"/>
        <end position="83"/>
    </location>
</feature>
<gene>
    <name evidence="12" type="ORF">F3S47_17700</name>
</gene>
<keyword evidence="2 8" id="KW-0813">Transport</keyword>
<dbReference type="Pfam" id="PF04290">
    <property type="entry name" value="DctQ"/>
    <property type="match status" value="1"/>
</dbReference>
<feature type="transmembrane region" description="Helical" evidence="9">
    <location>
        <begin position="191"/>
        <end position="214"/>
    </location>
</feature>
<dbReference type="EMBL" id="VYQE01000006">
    <property type="protein sequence ID" value="KAA9005732.1"/>
    <property type="molecule type" value="Genomic_DNA"/>
</dbReference>
<keyword evidence="3" id="KW-1003">Cell membrane</keyword>
<feature type="transmembrane region" description="Helical" evidence="9">
    <location>
        <begin position="583"/>
        <end position="608"/>
    </location>
</feature>
<evidence type="ECO:0000313" key="12">
    <source>
        <dbReference type="EMBL" id="KAA9005732.1"/>
    </source>
</evidence>
<dbReference type="Proteomes" id="UP000326554">
    <property type="component" value="Unassembled WGS sequence"/>
</dbReference>
<protein>
    <submittedName>
        <fullName evidence="12">TRAP transporter large permease subunit</fullName>
    </submittedName>
</protein>
<evidence type="ECO:0000256" key="5">
    <source>
        <dbReference type="ARBA" id="ARBA00022692"/>
    </source>
</evidence>
<dbReference type="PANTHER" id="PTHR33362">
    <property type="entry name" value="SIALIC ACID TRAP TRANSPORTER PERMEASE PROTEIN SIAT-RELATED"/>
    <property type="match status" value="1"/>
</dbReference>
<feature type="transmembrane region" description="Helical" evidence="9">
    <location>
        <begin position="24"/>
        <end position="46"/>
    </location>
</feature>
<dbReference type="RefSeq" id="WP_150446639.1">
    <property type="nucleotide sequence ID" value="NZ_VYQE01000006.1"/>
</dbReference>
<evidence type="ECO:0000256" key="7">
    <source>
        <dbReference type="ARBA" id="ARBA00023136"/>
    </source>
</evidence>
<keyword evidence="4 8" id="KW-0997">Cell inner membrane</keyword>
<feature type="transmembrane region" description="Helical" evidence="9">
    <location>
        <begin position="498"/>
        <end position="516"/>
    </location>
</feature>
<feature type="transmembrane region" description="Helical" evidence="9">
    <location>
        <begin position="358"/>
        <end position="384"/>
    </location>
</feature>
<dbReference type="PANTHER" id="PTHR33362:SF5">
    <property type="entry name" value="C4-DICARBOXYLATE TRAP TRANSPORTER LARGE PERMEASE PROTEIN DCTM"/>
    <property type="match status" value="1"/>
</dbReference>
<evidence type="ECO:0000256" key="1">
    <source>
        <dbReference type="ARBA" id="ARBA00004429"/>
    </source>
</evidence>
<comment type="function">
    <text evidence="8">Part of the tripartite ATP-independent periplasmic (TRAP) transport system.</text>
</comment>
<feature type="transmembrane region" description="Helical" evidence="9">
    <location>
        <begin position="265"/>
        <end position="292"/>
    </location>
</feature>
<feature type="transmembrane region" description="Helical" evidence="9">
    <location>
        <begin position="157"/>
        <end position="179"/>
    </location>
</feature>
<accession>A0A5J5GD79</accession>
<evidence type="ECO:0000256" key="2">
    <source>
        <dbReference type="ARBA" id="ARBA00022448"/>
    </source>
</evidence>
<evidence type="ECO:0000259" key="10">
    <source>
        <dbReference type="Pfam" id="PF04290"/>
    </source>
</evidence>
<name>A0A5J5GD79_9RHOB</name>
<reference evidence="12 13" key="1">
    <citation type="submission" date="2019-09" db="EMBL/GenBank/DDBJ databases">
        <authorList>
            <person name="Park J.-S."/>
            <person name="Choi H.-J."/>
        </authorList>
    </citation>
    <scope>NUCLEOTIDE SEQUENCE [LARGE SCALE GENOMIC DNA]</scope>
    <source>
        <strain evidence="12 13">176SS1-4</strain>
    </source>
</reference>
<keyword evidence="5 9" id="KW-0812">Transmembrane</keyword>
<dbReference type="Pfam" id="PF06808">
    <property type="entry name" value="DctM"/>
    <property type="match status" value="1"/>
</dbReference>
<evidence type="ECO:0000256" key="6">
    <source>
        <dbReference type="ARBA" id="ARBA00022989"/>
    </source>
</evidence>
<proteinExistence type="predicted"/>
<evidence type="ECO:0000313" key="13">
    <source>
        <dbReference type="Proteomes" id="UP000326554"/>
    </source>
</evidence>
<dbReference type="InterPro" id="IPR004681">
    <property type="entry name" value="TRAP_DctM"/>
</dbReference>
<feature type="transmembrane region" description="Helical" evidence="9">
    <location>
        <begin position="528"/>
        <end position="549"/>
    </location>
</feature>
<dbReference type="NCBIfam" id="TIGR00786">
    <property type="entry name" value="dctM"/>
    <property type="match status" value="1"/>
</dbReference>
<keyword evidence="7 9" id="KW-0472">Membrane</keyword>
<keyword evidence="13" id="KW-1185">Reference proteome</keyword>
<dbReference type="InterPro" id="IPR010656">
    <property type="entry name" value="DctM"/>
</dbReference>
<feature type="transmembrane region" description="Helical" evidence="9">
    <location>
        <begin position="444"/>
        <end position="462"/>
    </location>
</feature>
<evidence type="ECO:0000256" key="8">
    <source>
        <dbReference type="RuleBase" id="RU369079"/>
    </source>
</evidence>
<dbReference type="InterPro" id="IPR055348">
    <property type="entry name" value="DctQ"/>
</dbReference>
<evidence type="ECO:0000256" key="9">
    <source>
        <dbReference type="SAM" id="Phobius"/>
    </source>
</evidence>
<feature type="transmembrane region" description="Helical" evidence="9">
    <location>
        <begin position="321"/>
        <end position="346"/>
    </location>
</feature>
<evidence type="ECO:0000256" key="4">
    <source>
        <dbReference type="ARBA" id="ARBA00022519"/>
    </source>
</evidence>
<organism evidence="12 13">
    <name type="scientific">Histidinibacterium aquaticum</name>
    <dbReference type="NCBI Taxonomy" id="2613962"/>
    <lineage>
        <taxon>Bacteria</taxon>
        <taxon>Pseudomonadati</taxon>
        <taxon>Pseudomonadota</taxon>
        <taxon>Alphaproteobacteria</taxon>
        <taxon>Rhodobacterales</taxon>
        <taxon>Paracoccaceae</taxon>
        <taxon>Histidinibacterium</taxon>
    </lineage>
</organism>
<feature type="transmembrane region" description="Helical" evidence="9">
    <location>
        <begin position="220"/>
        <end position="253"/>
    </location>
</feature>
<dbReference type="AlphaFoldDB" id="A0A5J5GD79"/>
<comment type="subcellular location">
    <subcellularLocation>
        <location evidence="1 8">Cell inner membrane</location>
        <topology evidence="1 8">Multi-pass membrane protein</topology>
    </subcellularLocation>
</comment>